<keyword evidence="2" id="KW-1185">Reference proteome</keyword>
<comment type="caution">
    <text evidence="1">The sequence shown here is derived from an EMBL/GenBank/DDBJ whole genome shotgun (WGS) entry which is preliminary data.</text>
</comment>
<evidence type="ECO:0000313" key="1">
    <source>
        <dbReference type="EMBL" id="PXX53689.1"/>
    </source>
</evidence>
<accession>A0A2V3Y8Q7</accession>
<reference evidence="1 2" key="1">
    <citation type="submission" date="2018-05" db="EMBL/GenBank/DDBJ databases">
        <title>Genomic Encyclopedia of Type Strains, Phase IV (KMG-IV): sequencing the most valuable type-strain genomes for metagenomic binning, comparative biology and taxonomic classification.</title>
        <authorList>
            <person name="Goeker M."/>
        </authorList>
    </citation>
    <scope>NUCLEOTIDE SEQUENCE [LARGE SCALE GENOMIC DNA]</scope>
    <source>
        <strain evidence="1 2">DSM 24995</strain>
    </source>
</reference>
<evidence type="ECO:0000313" key="2">
    <source>
        <dbReference type="Proteomes" id="UP000248057"/>
    </source>
</evidence>
<dbReference type="Proteomes" id="UP000248057">
    <property type="component" value="Unassembled WGS sequence"/>
</dbReference>
<dbReference type="RefSeq" id="WP_110323019.1">
    <property type="nucleotide sequence ID" value="NZ_QJKD01000005.1"/>
</dbReference>
<dbReference type="EMBL" id="QJKD01000005">
    <property type="protein sequence ID" value="PXX53689.1"/>
    <property type="molecule type" value="Genomic_DNA"/>
</dbReference>
<protein>
    <submittedName>
        <fullName evidence="1">Uncharacterized protein</fullName>
    </submittedName>
</protein>
<sequence>MSYTLDEIKLDIQSLPAKQFYLKHFLRSDNWYFENILGVAKSDIICVLDDFKSIISDQLKVNFNCIVMVGSGKIGYSLAPTRNKLYKQFNNDESVRKISDIDVAIVSDQLFNKYWELLRTSYRYKYIAQYQHIPNEIYRGYINERHLVDIEGCRKEWNEHALMSKKTLSTTLFIKNEITYRLYRSWEDFEDYHVQSINKIKRGEI</sequence>
<dbReference type="AlphaFoldDB" id="A0A2V3Y8Q7"/>
<gene>
    <name evidence="1" type="ORF">DFR60_105178</name>
</gene>
<dbReference type="GeneID" id="86061571"/>
<proteinExistence type="predicted"/>
<name>A0A2V3Y8Q7_9FIRM</name>
<organism evidence="1 2">
    <name type="scientific">Hungatella effluvii</name>
    <dbReference type="NCBI Taxonomy" id="1096246"/>
    <lineage>
        <taxon>Bacteria</taxon>
        <taxon>Bacillati</taxon>
        <taxon>Bacillota</taxon>
        <taxon>Clostridia</taxon>
        <taxon>Lachnospirales</taxon>
        <taxon>Lachnospiraceae</taxon>
        <taxon>Hungatella</taxon>
    </lineage>
</organism>